<accession>Q0CJ87</accession>
<evidence type="ECO:0000313" key="3">
    <source>
        <dbReference type="Proteomes" id="UP000007963"/>
    </source>
</evidence>
<feature type="region of interest" description="Disordered" evidence="1">
    <location>
        <begin position="620"/>
        <end position="678"/>
    </location>
</feature>
<dbReference type="OrthoDB" id="1046782at2759"/>
<organism evidence="2 3">
    <name type="scientific">Aspergillus terreus (strain NIH 2624 / FGSC A1156)</name>
    <dbReference type="NCBI Taxonomy" id="341663"/>
    <lineage>
        <taxon>Eukaryota</taxon>
        <taxon>Fungi</taxon>
        <taxon>Dikarya</taxon>
        <taxon>Ascomycota</taxon>
        <taxon>Pezizomycotina</taxon>
        <taxon>Eurotiomycetes</taxon>
        <taxon>Eurotiomycetidae</taxon>
        <taxon>Eurotiales</taxon>
        <taxon>Aspergillaceae</taxon>
        <taxon>Aspergillus</taxon>
        <taxon>Aspergillus subgen. Circumdati</taxon>
    </lineage>
</organism>
<dbReference type="HOGENOM" id="CLU_315198_0_0_1"/>
<dbReference type="InterPro" id="IPR005197">
    <property type="entry name" value="Glyco_hydro_71"/>
</dbReference>
<dbReference type="AlphaFoldDB" id="Q0CJ87"/>
<feature type="compositionally biased region" description="Low complexity" evidence="1">
    <location>
        <begin position="642"/>
        <end position="656"/>
    </location>
</feature>
<dbReference type="OMA" id="RATIPFW"/>
<evidence type="ECO:0008006" key="4">
    <source>
        <dbReference type="Google" id="ProtNLM"/>
    </source>
</evidence>
<protein>
    <recommendedName>
        <fullName evidence="4">Mutanase</fullName>
    </recommendedName>
</protein>
<dbReference type="RefSeq" id="XP_001215425.1">
    <property type="nucleotide sequence ID" value="XM_001215425.1"/>
</dbReference>
<name>Q0CJ87_ASPTN</name>
<dbReference type="GO" id="GO:0051118">
    <property type="term" value="F:glucan endo-1,3-alpha-glucosidase activity"/>
    <property type="evidence" value="ECO:0007669"/>
    <property type="project" value="InterPro"/>
</dbReference>
<dbReference type="eggNOG" id="ENOG502RZ85">
    <property type="taxonomic scope" value="Eukaryota"/>
</dbReference>
<dbReference type="GeneID" id="4322371"/>
<sequence length="927" mass="100362">MAYADPTNPDALAAAFSAADSLGFKIFFSFDYAGNGAWPKADMLALIQQYSAHVSYDFYKGQAFVSTWSSQGAKPAVATGVMDGLFSWAGWPWGPQDVDASYLQYLESRPCMMPVSLWFFTNLPGYKKIWMWHGDHLWHDQWQEVLYVQPEFVQIISWNDYGESHYIGPLYDHAMEAFDIGAAPFNYATDMPHDGWRATIPFWADMYKHGMAEVTEETIIAWYRLTPGAACASGRTSSNTASQLQVEFPPAEMAQDRIFFSVVLGSFSGAVVSIGDWSQTVGWSDVPDDDVGVYHGDVAIGAHRGPVTVSLVRDNVIIATIEGKAVSSTCAYGVQNWNAWVGSASTGESVSARPTRLLSEQVCMNGTGANNFAGLCGFACRYGYCPLGACTCTRMGIGYEPPNATGVIGYPIAGEDASYSGLCAFDCNLGYCPENACGTVEVPLSTPTVSPFLPPACVSGAGEGNLAGLCDFGCVHGFCPMNACTCTGQGGAECHGPHERCRWGRCTGLGRHRLRSSVRVHLCLRILSRRRLCRRRGCGLWVWKWTGRWRGLRSPVDLEYALTRRAIPSSAVVTEIPVWGVTINASQAQPTELEMTSSITLPYMVLSLPPFDEDPNATSMTGTVLPPRYPWSQTTKDPKLNTATTTWSSGSATPTANSDDPDVGIPNNNNNNNNNEDEECSTREADICSRVCVAGSGCEFDCSTTTGCSVTASANSTVGTPALAVAITLEQWPEATDEPGAEVTSIARSLDSRLSSLYGDLTVLTGYGDGAATPTSTSRATTTTSAPPDLPTSLSSLQFVVFLRKPVDSLDDWTWSGYLLPLYYDEAYVCNNAYEVVTSTNYLPDQTHVDSDYGYPTYLGPFEVQDLNCGYVSEGLTPGDVHCGTQVVTCLELDALHALGYRGILGRIRSFICRLGVRWAKGGDFVP</sequence>
<dbReference type="EMBL" id="CH476602">
    <property type="protein sequence ID" value="EAU32791.1"/>
    <property type="molecule type" value="Genomic_DNA"/>
</dbReference>
<dbReference type="Proteomes" id="UP000007963">
    <property type="component" value="Unassembled WGS sequence"/>
</dbReference>
<evidence type="ECO:0000256" key="1">
    <source>
        <dbReference type="SAM" id="MobiDB-lite"/>
    </source>
</evidence>
<proteinExistence type="predicted"/>
<dbReference type="Gene3D" id="3.20.20.80">
    <property type="entry name" value="Glycosidases"/>
    <property type="match status" value="1"/>
</dbReference>
<dbReference type="STRING" id="341663.Q0CJ87"/>
<reference evidence="3" key="1">
    <citation type="submission" date="2005-09" db="EMBL/GenBank/DDBJ databases">
        <title>Annotation of the Aspergillus terreus NIH2624 genome.</title>
        <authorList>
            <person name="Birren B.W."/>
            <person name="Lander E.S."/>
            <person name="Galagan J.E."/>
            <person name="Nusbaum C."/>
            <person name="Devon K."/>
            <person name="Henn M."/>
            <person name="Ma L.-J."/>
            <person name="Jaffe D.B."/>
            <person name="Butler J."/>
            <person name="Alvarez P."/>
            <person name="Gnerre S."/>
            <person name="Grabherr M."/>
            <person name="Kleber M."/>
            <person name="Mauceli E.W."/>
            <person name="Brockman W."/>
            <person name="Rounsley S."/>
            <person name="Young S.K."/>
            <person name="LaButti K."/>
            <person name="Pushparaj V."/>
            <person name="DeCaprio D."/>
            <person name="Crawford M."/>
            <person name="Koehrsen M."/>
            <person name="Engels R."/>
            <person name="Montgomery P."/>
            <person name="Pearson M."/>
            <person name="Howarth C."/>
            <person name="Larson L."/>
            <person name="Luoma S."/>
            <person name="White J."/>
            <person name="Alvarado L."/>
            <person name="Kodira C.D."/>
            <person name="Zeng Q."/>
            <person name="Oleary S."/>
            <person name="Yandava C."/>
            <person name="Denning D.W."/>
            <person name="Nierman W.C."/>
            <person name="Milne T."/>
            <person name="Madden K."/>
        </authorList>
    </citation>
    <scope>NUCLEOTIDE SEQUENCE [LARGE SCALE GENOMIC DNA]</scope>
    <source>
        <strain evidence="3">NIH 2624 / FGSC A1156</strain>
    </source>
</reference>
<gene>
    <name evidence="2" type="ORF">ATEG_06247</name>
</gene>
<dbReference type="Pfam" id="PF03659">
    <property type="entry name" value="Glyco_hydro_71"/>
    <property type="match status" value="1"/>
</dbReference>
<dbReference type="CDD" id="cd11577">
    <property type="entry name" value="GH71"/>
    <property type="match status" value="1"/>
</dbReference>
<dbReference type="VEuPathDB" id="FungiDB:ATEG_06247"/>
<evidence type="ECO:0000313" key="2">
    <source>
        <dbReference type="EMBL" id="EAU32791.1"/>
    </source>
</evidence>